<accession>A0AAN9IW72</accession>
<evidence type="ECO:0000313" key="3">
    <source>
        <dbReference type="Proteomes" id="UP001359559"/>
    </source>
</evidence>
<name>A0AAN9IW72_CLITE</name>
<gene>
    <name evidence="2" type="ORF">RJT34_22434</name>
</gene>
<keyword evidence="1" id="KW-0732">Signal</keyword>
<protein>
    <submittedName>
        <fullName evidence="2">Uncharacterized protein</fullName>
    </submittedName>
</protein>
<evidence type="ECO:0000256" key="1">
    <source>
        <dbReference type="SAM" id="SignalP"/>
    </source>
</evidence>
<reference evidence="2 3" key="1">
    <citation type="submission" date="2024-01" db="EMBL/GenBank/DDBJ databases">
        <title>The genomes of 5 underutilized Papilionoideae crops provide insights into root nodulation and disease resistance.</title>
        <authorList>
            <person name="Yuan L."/>
        </authorList>
    </citation>
    <scope>NUCLEOTIDE SEQUENCE [LARGE SCALE GENOMIC DNA]</scope>
    <source>
        <strain evidence="2">LY-2023</strain>
        <tissue evidence="2">Leaf</tissue>
    </source>
</reference>
<evidence type="ECO:0000313" key="2">
    <source>
        <dbReference type="EMBL" id="KAK7287023.1"/>
    </source>
</evidence>
<sequence length="67" mass="7809">MNEVACHQFVFWLIVDLTKELLWADVWNTKDCVGTTKWLCNYKSGDKSGMCNLPLFSWNKKAFVCQC</sequence>
<feature type="chain" id="PRO_5042874281" evidence="1">
    <location>
        <begin position="25"/>
        <end position="67"/>
    </location>
</feature>
<feature type="signal peptide" evidence="1">
    <location>
        <begin position="1"/>
        <end position="24"/>
    </location>
</feature>
<dbReference type="EMBL" id="JAYKXN010000005">
    <property type="protein sequence ID" value="KAK7287023.1"/>
    <property type="molecule type" value="Genomic_DNA"/>
</dbReference>
<dbReference type="Proteomes" id="UP001359559">
    <property type="component" value="Unassembled WGS sequence"/>
</dbReference>
<proteinExistence type="predicted"/>
<comment type="caution">
    <text evidence="2">The sequence shown here is derived from an EMBL/GenBank/DDBJ whole genome shotgun (WGS) entry which is preliminary data.</text>
</comment>
<keyword evidence="3" id="KW-1185">Reference proteome</keyword>
<organism evidence="2 3">
    <name type="scientific">Clitoria ternatea</name>
    <name type="common">Butterfly pea</name>
    <dbReference type="NCBI Taxonomy" id="43366"/>
    <lineage>
        <taxon>Eukaryota</taxon>
        <taxon>Viridiplantae</taxon>
        <taxon>Streptophyta</taxon>
        <taxon>Embryophyta</taxon>
        <taxon>Tracheophyta</taxon>
        <taxon>Spermatophyta</taxon>
        <taxon>Magnoliopsida</taxon>
        <taxon>eudicotyledons</taxon>
        <taxon>Gunneridae</taxon>
        <taxon>Pentapetalae</taxon>
        <taxon>rosids</taxon>
        <taxon>fabids</taxon>
        <taxon>Fabales</taxon>
        <taxon>Fabaceae</taxon>
        <taxon>Papilionoideae</taxon>
        <taxon>50 kb inversion clade</taxon>
        <taxon>NPAAA clade</taxon>
        <taxon>indigoferoid/millettioid clade</taxon>
        <taxon>Phaseoleae</taxon>
        <taxon>Clitoria</taxon>
    </lineage>
</organism>
<dbReference type="AlphaFoldDB" id="A0AAN9IW72"/>